<dbReference type="CDD" id="cd01407">
    <property type="entry name" value="SIR2-fam"/>
    <property type="match status" value="1"/>
</dbReference>
<feature type="domain" description="Deacetylase sirtuin-type" evidence="5">
    <location>
        <begin position="1"/>
        <end position="257"/>
    </location>
</feature>
<evidence type="ECO:0000259" key="5">
    <source>
        <dbReference type="PROSITE" id="PS50305"/>
    </source>
</evidence>
<keyword evidence="7" id="KW-1185">Reference proteome</keyword>
<dbReference type="GO" id="GO:0017136">
    <property type="term" value="F:histone deacetylase activity, NAD-dependent"/>
    <property type="evidence" value="ECO:0007669"/>
    <property type="project" value="TreeGrafter"/>
</dbReference>
<proteinExistence type="predicted"/>
<dbReference type="Gene3D" id="3.40.50.1220">
    <property type="entry name" value="TPP-binding domain"/>
    <property type="match status" value="1"/>
</dbReference>
<evidence type="ECO:0000256" key="4">
    <source>
        <dbReference type="PROSITE-ProRule" id="PRU00236"/>
    </source>
</evidence>
<dbReference type="InterPro" id="IPR050134">
    <property type="entry name" value="NAD-dep_sirtuin_deacylases"/>
</dbReference>
<keyword evidence="3" id="KW-0520">NAD</keyword>
<dbReference type="Proteomes" id="UP000481033">
    <property type="component" value="Unassembled WGS sequence"/>
</dbReference>
<feature type="binding site" evidence="4">
    <location>
        <position position="136"/>
    </location>
    <ligand>
        <name>Zn(2+)</name>
        <dbReference type="ChEBI" id="CHEBI:29105"/>
    </ligand>
</feature>
<dbReference type="InterPro" id="IPR026591">
    <property type="entry name" value="Sirtuin_cat_small_dom_sf"/>
</dbReference>
<dbReference type="Gene3D" id="3.30.1600.10">
    <property type="entry name" value="SIR2/SIRT2 'Small Domain"/>
    <property type="match status" value="1"/>
</dbReference>
<comment type="caution">
    <text evidence="6">The sequence shown here is derived from an EMBL/GenBank/DDBJ whole genome shotgun (WGS) entry which is preliminary data.</text>
</comment>
<dbReference type="SUPFAM" id="SSF52467">
    <property type="entry name" value="DHS-like NAD/FAD-binding domain"/>
    <property type="match status" value="1"/>
</dbReference>
<evidence type="ECO:0000256" key="3">
    <source>
        <dbReference type="ARBA" id="ARBA00023027"/>
    </source>
</evidence>
<dbReference type="GO" id="GO:0070403">
    <property type="term" value="F:NAD+ binding"/>
    <property type="evidence" value="ECO:0007669"/>
    <property type="project" value="InterPro"/>
</dbReference>
<keyword evidence="4" id="KW-0479">Metal-binding</keyword>
<dbReference type="AlphaFoldDB" id="A0A6M0RSZ3"/>
<dbReference type="InterPro" id="IPR029035">
    <property type="entry name" value="DHS-like_NAD/FAD-binding_dom"/>
</dbReference>
<dbReference type="RefSeq" id="WP_163701788.1">
    <property type="nucleotide sequence ID" value="NZ_QXHD01000004.1"/>
</dbReference>
<dbReference type="NCBIfam" id="NF001753">
    <property type="entry name" value="PRK00481.1-3"/>
    <property type="match status" value="1"/>
</dbReference>
<accession>A0A6M0RSZ3</accession>
<feature type="binding site" evidence="4">
    <location>
        <position position="159"/>
    </location>
    <ligand>
        <name>Zn(2+)</name>
        <dbReference type="ChEBI" id="CHEBI:29105"/>
    </ligand>
</feature>
<reference evidence="6 7" key="1">
    <citation type="journal article" date="2020" name="Microb. Ecol.">
        <title>Ecogenomics of the Marine Benthic Filamentous Cyanobacterium Adonisia.</title>
        <authorList>
            <person name="Walter J.M."/>
            <person name="Coutinho F.H."/>
            <person name="Leomil L."/>
            <person name="Hargreaves P.I."/>
            <person name="Campeao M.E."/>
            <person name="Vieira V.V."/>
            <person name="Silva B.S."/>
            <person name="Fistarol G.O."/>
            <person name="Salomon P.S."/>
            <person name="Sawabe T."/>
            <person name="Mino S."/>
            <person name="Hosokawa M."/>
            <person name="Miyashita H."/>
            <person name="Maruyama F."/>
            <person name="van Verk M.C."/>
            <person name="Dutilh B.E."/>
            <person name="Thompson C.C."/>
            <person name="Thompson F.L."/>
        </authorList>
    </citation>
    <scope>NUCLEOTIDE SEQUENCE [LARGE SCALE GENOMIC DNA]</scope>
    <source>
        <strain evidence="6 7">CCMR0081</strain>
    </source>
</reference>
<dbReference type="InterPro" id="IPR003000">
    <property type="entry name" value="Sirtuin"/>
</dbReference>
<evidence type="ECO:0000256" key="2">
    <source>
        <dbReference type="ARBA" id="ARBA00022679"/>
    </source>
</evidence>
<feature type="binding site" evidence="4">
    <location>
        <position position="133"/>
    </location>
    <ligand>
        <name>Zn(2+)</name>
        <dbReference type="ChEBI" id="CHEBI:29105"/>
    </ligand>
</feature>
<feature type="binding site" evidence="4">
    <location>
        <position position="162"/>
    </location>
    <ligand>
        <name>Zn(2+)</name>
        <dbReference type="ChEBI" id="CHEBI:29105"/>
    </ligand>
</feature>
<evidence type="ECO:0000313" key="7">
    <source>
        <dbReference type="Proteomes" id="UP000481033"/>
    </source>
</evidence>
<dbReference type="PANTHER" id="PTHR11085:SF4">
    <property type="entry name" value="NAD-DEPENDENT PROTEIN DEACYLASE"/>
    <property type="match status" value="1"/>
</dbReference>
<feature type="active site" description="Proton acceptor" evidence="4">
    <location>
        <position position="125"/>
    </location>
</feature>
<name>A0A6M0RSZ3_9CYAN</name>
<dbReference type="Pfam" id="PF02146">
    <property type="entry name" value="SIR2"/>
    <property type="match status" value="1"/>
</dbReference>
<dbReference type="PANTHER" id="PTHR11085">
    <property type="entry name" value="NAD-DEPENDENT PROTEIN DEACYLASE SIRTUIN-5, MITOCHONDRIAL-RELATED"/>
    <property type="match status" value="1"/>
</dbReference>
<evidence type="ECO:0000256" key="1">
    <source>
        <dbReference type="ARBA" id="ARBA00012928"/>
    </source>
</evidence>
<dbReference type="EC" id="2.3.1.286" evidence="1"/>
<organism evidence="6 7">
    <name type="scientific">Adonisia turfae CCMR0081</name>
    <dbReference type="NCBI Taxonomy" id="2292702"/>
    <lineage>
        <taxon>Bacteria</taxon>
        <taxon>Bacillati</taxon>
        <taxon>Cyanobacteriota</taxon>
        <taxon>Adonisia</taxon>
        <taxon>Adonisia turfae</taxon>
    </lineage>
</organism>
<gene>
    <name evidence="6" type="ORF">DXZ20_25165</name>
</gene>
<sequence length="257" mass="28111">MTTILEDVAEHLSQAEQILFITGAGLSADSGLPTYRGVGGLYEGQTTAEGFSIEEALSGSMFQVQPDITWKYLWQLGAALHNTCHNRGHEVIAEIEHHKPNTWVLTQNIDGFHRSAGSQNLVEIHGRASELYCIKCDDVTTAQDFLADYGQEVPLPPICPACQGIIRPAVVLFGETLPERGIQALYQFQDTAWDLVFAVGTSGLFPYIAEPLVRAQLKGIPTVEINPGETMLSSVVEYRIALGAAVALEQIWHLAQH</sequence>
<dbReference type="GO" id="GO:0046872">
    <property type="term" value="F:metal ion binding"/>
    <property type="evidence" value="ECO:0007669"/>
    <property type="project" value="UniProtKB-KW"/>
</dbReference>
<dbReference type="EMBL" id="QXHD01000004">
    <property type="protein sequence ID" value="NEZ58872.1"/>
    <property type="molecule type" value="Genomic_DNA"/>
</dbReference>
<dbReference type="InterPro" id="IPR026590">
    <property type="entry name" value="Ssirtuin_cat_dom"/>
</dbReference>
<evidence type="ECO:0000313" key="6">
    <source>
        <dbReference type="EMBL" id="NEZ58872.1"/>
    </source>
</evidence>
<dbReference type="PROSITE" id="PS50305">
    <property type="entry name" value="SIRTUIN"/>
    <property type="match status" value="1"/>
</dbReference>
<keyword evidence="4" id="KW-0862">Zinc</keyword>
<protein>
    <recommendedName>
        <fullName evidence="1">protein acetyllysine N-acetyltransferase</fullName>
        <ecNumber evidence="1">2.3.1.286</ecNumber>
    </recommendedName>
</protein>
<keyword evidence="2" id="KW-0808">Transferase</keyword>